<evidence type="ECO:0000313" key="1">
    <source>
        <dbReference type="EMBL" id="KRM78494.1"/>
    </source>
</evidence>
<keyword evidence="2" id="KW-1185">Reference proteome</keyword>
<comment type="caution">
    <text evidence="1">The sequence shown here is derived from an EMBL/GenBank/DDBJ whole genome shotgun (WGS) entry which is preliminary data.</text>
</comment>
<dbReference type="RefSeq" id="WP_057757128.1">
    <property type="nucleotide sequence ID" value="NZ_AYYK01000016.1"/>
</dbReference>
<reference evidence="1 2" key="1">
    <citation type="journal article" date="2015" name="Genome Announc.">
        <title>Expanding the biotechnology potential of lactobacilli through comparative genomics of 213 strains and associated genera.</title>
        <authorList>
            <person name="Sun Z."/>
            <person name="Harris H.M."/>
            <person name="McCann A."/>
            <person name="Guo C."/>
            <person name="Argimon S."/>
            <person name="Zhang W."/>
            <person name="Yang X."/>
            <person name="Jeffery I.B."/>
            <person name="Cooney J.C."/>
            <person name="Kagawa T.F."/>
            <person name="Liu W."/>
            <person name="Song Y."/>
            <person name="Salvetti E."/>
            <person name="Wrobel A."/>
            <person name="Rasinkangas P."/>
            <person name="Parkhill J."/>
            <person name="Rea M.C."/>
            <person name="O'Sullivan O."/>
            <person name="Ritari J."/>
            <person name="Douillard F.P."/>
            <person name="Paul Ross R."/>
            <person name="Yang R."/>
            <person name="Briner A.E."/>
            <person name="Felis G.E."/>
            <person name="de Vos W.M."/>
            <person name="Barrangou R."/>
            <person name="Klaenhammer T.R."/>
            <person name="Caufield P.W."/>
            <person name="Cui Y."/>
            <person name="Zhang H."/>
            <person name="O'Toole P.W."/>
        </authorList>
    </citation>
    <scope>NUCLEOTIDE SEQUENCE [LARGE SCALE GENOMIC DNA]</scope>
    <source>
        <strain evidence="1 2">DSM 20335</strain>
    </source>
</reference>
<sequence length="401" mass="46088">MKISNVHIENHHQHVVLLADCYQDKIKHELFYAVELKNGQYFDDSSADAFILAALLPAMKYGEDLIADYPISAKLKYHLETYLIPWLAQVNRSLKIIKILPLAGYTGKVYHSSAVATGISCGVDSFYTILNHLTNSIPTTAQLTHVVLNHHQPEQTFEQAESHLSICQKDQERLDVGAELGLAQIYVWTNVNQFIDFPYEQIVTFHDLSVGLSLQKLIHTYYYASSYPLTDFCLTFAASPYYDILNSQAIQTESFQMLSHAVLEERVEKTRFVGEYPIVQRHLDVCLYNVHSGTKKNCSCCEKCTRTMVTLDVLGQLDDFAEVFDLELYRKQRKCRIGSVLYRAYVNKNSYDVHIKELLRIKRKKIPLSCYGWLINTGLQNQLNKVLRNKRRQDTTALSQK</sequence>
<proteinExistence type="predicted"/>
<dbReference type="OrthoDB" id="396512at2"/>
<gene>
    <name evidence="1" type="ORF">FC84_GL000751</name>
</gene>
<name>A0A0R2BG72_9LACO</name>
<dbReference type="AlphaFoldDB" id="A0A0R2BG72"/>
<evidence type="ECO:0000313" key="2">
    <source>
        <dbReference type="Proteomes" id="UP000051813"/>
    </source>
</evidence>
<protein>
    <submittedName>
        <fullName evidence="1">Uncharacterized protein</fullName>
    </submittedName>
</protein>
<organism evidence="1 2">
    <name type="scientific">Lapidilactobacillus dextrinicus DSM 20335</name>
    <dbReference type="NCBI Taxonomy" id="1423738"/>
    <lineage>
        <taxon>Bacteria</taxon>
        <taxon>Bacillati</taxon>
        <taxon>Bacillota</taxon>
        <taxon>Bacilli</taxon>
        <taxon>Lactobacillales</taxon>
        <taxon>Lactobacillaceae</taxon>
        <taxon>Lapidilactobacillus</taxon>
    </lineage>
</organism>
<dbReference type="Proteomes" id="UP000051813">
    <property type="component" value="Unassembled WGS sequence"/>
</dbReference>
<dbReference type="STRING" id="1423738.FC84_GL000751"/>
<dbReference type="EMBL" id="AYYK01000016">
    <property type="protein sequence ID" value="KRM78494.1"/>
    <property type="molecule type" value="Genomic_DNA"/>
</dbReference>
<accession>A0A0R2BG72</accession>
<dbReference type="PATRIC" id="fig|1423738.3.peg.760"/>